<dbReference type="SUPFAM" id="SSF56601">
    <property type="entry name" value="beta-lactamase/transpeptidase-like"/>
    <property type="match status" value="1"/>
</dbReference>
<comment type="caution">
    <text evidence="2">The sequence shown here is derived from an EMBL/GenBank/DDBJ whole genome shotgun (WGS) entry which is preliminary data.</text>
</comment>
<dbReference type="EMBL" id="BAAAYK010000038">
    <property type="protein sequence ID" value="GAA3358422.1"/>
    <property type="molecule type" value="Genomic_DNA"/>
</dbReference>
<evidence type="ECO:0000259" key="1">
    <source>
        <dbReference type="Pfam" id="PF13354"/>
    </source>
</evidence>
<name>A0ABP6RQ59_9PSEU</name>
<dbReference type="Proteomes" id="UP001500483">
    <property type="component" value="Unassembled WGS sequence"/>
</dbReference>
<dbReference type="PANTHER" id="PTHR35333">
    <property type="entry name" value="BETA-LACTAMASE"/>
    <property type="match status" value="1"/>
</dbReference>
<dbReference type="RefSeq" id="WP_344927259.1">
    <property type="nucleotide sequence ID" value="NZ_BAAAYK010000038.1"/>
</dbReference>
<dbReference type="InterPro" id="IPR012338">
    <property type="entry name" value="Beta-lactam/transpept-like"/>
</dbReference>
<accession>A0ABP6RQ59</accession>
<keyword evidence="2" id="KW-0378">Hydrolase</keyword>
<feature type="domain" description="Beta-lactamase class A catalytic" evidence="1">
    <location>
        <begin position="24"/>
        <end position="231"/>
    </location>
</feature>
<dbReference type="InterPro" id="IPR000871">
    <property type="entry name" value="Beta-lactam_class-A"/>
</dbReference>
<dbReference type="Pfam" id="PF13354">
    <property type="entry name" value="Beta-lactamase2"/>
    <property type="match status" value="1"/>
</dbReference>
<organism evidence="2 3">
    <name type="scientific">Saccharopolyspora gregorii</name>
    <dbReference type="NCBI Taxonomy" id="33914"/>
    <lineage>
        <taxon>Bacteria</taxon>
        <taxon>Bacillati</taxon>
        <taxon>Actinomycetota</taxon>
        <taxon>Actinomycetes</taxon>
        <taxon>Pseudonocardiales</taxon>
        <taxon>Pseudonocardiaceae</taxon>
        <taxon>Saccharopolyspora</taxon>
    </lineage>
</organism>
<dbReference type="GO" id="GO:0016787">
    <property type="term" value="F:hydrolase activity"/>
    <property type="evidence" value="ECO:0007669"/>
    <property type="project" value="UniProtKB-KW"/>
</dbReference>
<keyword evidence="3" id="KW-1185">Reference proteome</keyword>
<reference evidence="3" key="1">
    <citation type="journal article" date="2019" name="Int. J. Syst. Evol. Microbiol.">
        <title>The Global Catalogue of Microorganisms (GCM) 10K type strain sequencing project: providing services to taxonomists for standard genome sequencing and annotation.</title>
        <authorList>
            <consortium name="The Broad Institute Genomics Platform"/>
            <consortium name="The Broad Institute Genome Sequencing Center for Infectious Disease"/>
            <person name="Wu L."/>
            <person name="Ma J."/>
        </authorList>
    </citation>
    <scope>NUCLEOTIDE SEQUENCE [LARGE SCALE GENOMIC DNA]</scope>
    <source>
        <strain evidence="3">JCM 9687</strain>
    </source>
</reference>
<dbReference type="PANTHER" id="PTHR35333:SF3">
    <property type="entry name" value="BETA-LACTAMASE-TYPE TRANSPEPTIDASE FOLD CONTAINING PROTEIN"/>
    <property type="match status" value="1"/>
</dbReference>
<protein>
    <submittedName>
        <fullName evidence="2">Serine hydrolase</fullName>
    </submittedName>
</protein>
<evidence type="ECO:0000313" key="3">
    <source>
        <dbReference type="Proteomes" id="UP001500483"/>
    </source>
</evidence>
<proteinExistence type="predicted"/>
<evidence type="ECO:0000313" key="2">
    <source>
        <dbReference type="EMBL" id="GAA3358422.1"/>
    </source>
</evidence>
<sequence>MGFARRLADSLAGVRPDFPGRLGFAAWDLRERVPVLSGADREVHPASTIKVLVMISALRGVHGGLFTLDDQVPVPAERAGGSGVLHELSGVDRLALGDLITLMIVISDNAATNAVIDAVGFPAIARCAAELGCTATRVERRLMDVRAPGRNTTSARDQARILDRLATARALPPDLTAHALRVLSRQQVRDRLPALLPAGVRCWNKTGEIAHSRHDVALIGDHRPRAVVAVLVDELADERAAHRLACDRIADLGLRVFHALG</sequence>
<gene>
    <name evidence="2" type="ORF">GCM10020366_30430</name>
</gene>
<dbReference type="InterPro" id="IPR045155">
    <property type="entry name" value="Beta-lactam_cat"/>
</dbReference>
<dbReference type="Gene3D" id="3.40.710.10">
    <property type="entry name" value="DD-peptidase/beta-lactamase superfamily"/>
    <property type="match status" value="1"/>
</dbReference>